<dbReference type="InterPro" id="IPR021109">
    <property type="entry name" value="Peptidase_aspartic_dom_sf"/>
</dbReference>
<dbReference type="CDD" id="cd00303">
    <property type="entry name" value="retropepsin_like"/>
    <property type="match status" value="1"/>
</dbReference>
<protein>
    <recommendedName>
        <fullName evidence="16">Reverse transcriptase</fullName>
    </recommendedName>
</protein>
<dbReference type="PANTHER" id="PTHR37984">
    <property type="entry name" value="PROTEIN CBG26694"/>
    <property type="match status" value="1"/>
</dbReference>
<accession>A0A388LI34</accession>
<dbReference type="InterPro" id="IPR001584">
    <property type="entry name" value="Integrase_cat-core"/>
</dbReference>
<dbReference type="InterPro" id="IPR043128">
    <property type="entry name" value="Rev_trsase/Diguanyl_cyclase"/>
</dbReference>
<keyword evidence="4" id="KW-0540">Nuclease</keyword>
<keyword evidence="11" id="KW-0472">Membrane</keyword>
<keyword evidence="11" id="KW-0812">Transmembrane</keyword>
<dbReference type="FunFam" id="3.10.20.370:FF:000001">
    <property type="entry name" value="Retrovirus-related Pol polyprotein from transposon 17.6-like protein"/>
    <property type="match status" value="1"/>
</dbReference>
<evidence type="ECO:0000256" key="7">
    <source>
        <dbReference type="ARBA" id="ARBA00022918"/>
    </source>
</evidence>
<dbReference type="Gene3D" id="3.10.10.10">
    <property type="entry name" value="HIV Type 1 Reverse Transcriptase, subunit A, domain 1"/>
    <property type="match status" value="1"/>
</dbReference>
<dbReference type="GO" id="GO:0006508">
    <property type="term" value="P:proteolysis"/>
    <property type="evidence" value="ECO:0007669"/>
    <property type="project" value="UniProtKB-KW"/>
</dbReference>
<feature type="region of interest" description="Disordered" evidence="10">
    <location>
        <begin position="1832"/>
        <end position="1872"/>
    </location>
</feature>
<comment type="caution">
    <text evidence="14">The sequence shown here is derived from an EMBL/GenBank/DDBJ whole genome shotgun (WGS) entry which is preliminary data.</text>
</comment>
<dbReference type="GO" id="GO:0008233">
    <property type="term" value="F:peptidase activity"/>
    <property type="evidence" value="ECO:0007669"/>
    <property type="project" value="UniProtKB-KW"/>
</dbReference>
<organism evidence="14 15">
    <name type="scientific">Chara braunii</name>
    <name type="common">Braun's stonewort</name>
    <dbReference type="NCBI Taxonomy" id="69332"/>
    <lineage>
        <taxon>Eukaryota</taxon>
        <taxon>Viridiplantae</taxon>
        <taxon>Streptophyta</taxon>
        <taxon>Charophyceae</taxon>
        <taxon>Charales</taxon>
        <taxon>Characeae</taxon>
        <taxon>Chara</taxon>
    </lineage>
</organism>
<evidence type="ECO:0000256" key="4">
    <source>
        <dbReference type="ARBA" id="ARBA00022722"/>
    </source>
</evidence>
<dbReference type="PANTHER" id="PTHR37984:SF5">
    <property type="entry name" value="PROTEIN NYNRIN-LIKE"/>
    <property type="match status" value="1"/>
</dbReference>
<dbReference type="Proteomes" id="UP000265515">
    <property type="component" value="Unassembled WGS sequence"/>
</dbReference>
<evidence type="ECO:0000256" key="3">
    <source>
        <dbReference type="ARBA" id="ARBA00022695"/>
    </source>
</evidence>
<feature type="region of interest" description="Disordered" evidence="10">
    <location>
        <begin position="1766"/>
        <end position="1797"/>
    </location>
</feature>
<feature type="domain" description="Integrase catalytic" evidence="13">
    <location>
        <begin position="407"/>
        <end position="575"/>
    </location>
</feature>
<dbReference type="OrthoDB" id="120865at2759"/>
<dbReference type="Pfam" id="PF13975">
    <property type="entry name" value="gag-asp_proteas"/>
    <property type="match status" value="1"/>
</dbReference>
<dbReference type="Gene3D" id="3.30.70.270">
    <property type="match status" value="1"/>
</dbReference>
<keyword evidence="11" id="KW-1133">Transmembrane helix</keyword>
<dbReference type="InterPro" id="IPR041577">
    <property type="entry name" value="RT_RNaseH_2"/>
</dbReference>
<feature type="compositionally biased region" description="Basic and acidic residues" evidence="10">
    <location>
        <begin position="1553"/>
        <end position="1573"/>
    </location>
</feature>
<keyword evidence="6" id="KW-0378">Hydrolase</keyword>
<evidence type="ECO:0000313" key="14">
    <source>
        <dbReference type="EMBL" id="GBG81905.1"/>
    </source>
</evidence>
<dbReference type="PROSITE" id="PS50878">
    <property type="entry name" value="RT_POL"/>
    <property type="match status" value="1"/>
</dbReference>
<feature type="compositionally biased region" description="Polar residues" evidence="10">
    <location>
        <begin position="716"/>
        <end position="732"/>
    </location>
</feature>
<dbReference type="SUPFAM" id="SSF56672">
    <property type="entry name" value="DNA/RNA polymerases"/>
    <property type="match status" value="1"/>
</dbReference>
<keyword evidence="2" id="KW-0808">Transferase</keyword>
<feature type="region of interest" description="Disordered" evidence="10">
    <location>
        <begin position="716"/>
        <end position="742"/>
    </location>
</feature>
<gene>
    <name evidence="14" type="ORF">CBR_g34088</name>
</gene>
<proteinExistence type="predicted"/>
<feature type="transmembrane region" description="Helical" evidence="11">
    <location>
        <begin position="7"/>
        <end position="29"/>
    </location>
</feature>
<keyword evidence="5" id="KW-0255">Endonuclease</keyword>
<evidence type="ECO:0000256" key="10">
    <source>
        <dbReference type="SAM" id="MobiDB-lite"/>
    </source>
</evidence>
<dbReference type="SUPFAM" id="SSF50630">
    <property type="entry name" value="Acid proteases"/>
    <property type="match status" value="1"/>
</dbReference>
<evidence type="ECO:0000256" key="11">
    <source>
        <dbReference type="SAM" id="Phobius"/>
    </source>
</evidence>
<keyword evidence="15" id="KW-1185">Reference proteome</keyword>
<dbReference type="Gramene" id="GBG81905">
    <property type="protein sequence ID" value="GBG81905"/>
    <property type="gene ID" value="CBR_g34088"/>
</dbReference>
<keyword evidence="1" id="KW-0645">Protease</keyword>
<dbReference type="CDD" id="cd01647">
    <property type="entry name" value="RT_LTR"/>
    <property type="match status" value="1"/>
</dbReference>
<evidence type="ECO:0000259" key="12">
    <source>
        <dbReference type="PROSITE" id="PS50878"/>
    </source>
</evidence>
<evidence type="ECO:0000256" key="6">
    <source>
        <dbReference type="ARBA" id="ARBA00022801"/>
    </source>
</evidence>
<dbReference type="InterPro" id="IPR036397">
    <property type="entry name" value="RNaseH_sf"/>
</dbReference>
<evidence type="ECO:0000256" key="2">
    <source>
        <dbReference type="ARBA" id="ARBA00022679"/>
    </source>
</evidence>
<keyword evidence="3" id="KW-0548">Nucleotidyltransferase</keyword>
<dbReference type="GO" id="GO:0004519">
    <property type="term" value="F:endonuclease activity"/>
    <property type="evidence" value="ECO:0007669"/>
    <property type="project" value="UniProtKB-KW"/>
</dbReference>
<evidence type="ECO:0000256" key="9">
    <source>
        <dbReference type="SAM" id="Coils"/>
    </source>
</evidence>
<evidence type="ECO:0000256" key="8">
    <source>
        <dbReference type="ARBA" id="ARBA00023268"/>
    </source>
</evidence>
<keyword evidence="7" id="KW-0695">RNA-directed DNA polymerase</keyword>
<evidence type="ECO:0000256" key="1">
    <source>
        <dbReference type="ARBA" id="ARBA00022670"/>
    </source>
</evidence>
<dbReference type="GO" id="GO:0015074">
    <property type="term" value="P:DNA integration"/>
    <property type="evidence" value="ECO:0007669"/>
    <property type="project" value="InterPro"/>
</dbReference>
<dbReference type="GO" id="GO:0003964">
    <property type="term" value="F:RNA-directed DNA polymerase activity"/>
    <property type="evidence" value="ECO:0007669"/>
    <property type="project" value="UniProtKB-KW"/>
</dbReference>
<dbReference type="Pfam" id="PF00665">
    <property type="entry name" value="rve"/>
    <property type="match status" value="1"/>
</dbReference>
<dbReference type="Gene3D" id="3.10.20.370">
    <property type="match status" value="1"/>
</dbReference>
<dbReference type="InterPro" id="IPR043502">
    <property type="entry name" value="DNA/RNA_pol_sf"/>
</dbReference>
<name>A0A388LI34_CHABU</name>
<reference evidence="14 15" key="1">
    <citation type="journal article" date="2018" name="Cell">
        <title>The Chara Genome: Secondary Complexity and Implications for Plant Terrestrialization.</title>
        <authorList>
            <person name="Nishiyama T."/>
            <person name="Sakayama H."/>
            <person name="Vries J.D."/>
            <person name="Buschmann H."/>
            <person name="Saint-Marcoux D."/>
            <person name="Ullrich K.K."/>
            <person name="Haas F.B."/>
            <person name="Vanderstraeten L."/>
            <person name="Becker D."/>
            <person name="Lang D."/>
            <person name="Vosolsobe S."/>
            <person name="Rombauts S."/>
            <person name="Wilhelmsson P.K.I."/>
            <person name="Janitza P."/>
            <person name="Kern R."/>
            <person name="Heyl A."/>
            <person name="Rumpler F."/>
            <person name="Villalobos L.I.A.C."/>
            <person name="Clay J.M."/>
            <person name="Skokan R."/>
            <person name="Toyoda A."/>
            <person name="Suzuki Y."/>
            <person name="Kagoshima H."/>
            <person name="Schijlen E."/>
            <person name="Tajeshwar N."/>
            <person name="Catarino B."/>
            <person name="Hetherington A.J."/>
            <person name="Saltykova A."/>
            <person name="Bonnot C."/>
            <person name="Breuninger H."/>
            <person name="Symeonidi A."/>
            <person name="Radhakrishnan G.V."/>
            <person name="Van Nieuwerburgh F."/>
            <person name="Deforce D."/>
            <person name="Chang C."/>
            <person name="Karol K.G."/>
            <person name="Hedrich R."/>
            <person name="Ulvskov P."/>
            <person name="Glockner G."/>
            <person name="Delwiche C.F."/>
            <person name="Petrasek J."/>
            <person name="Van de Peer Y."/>
            <person name="Friml J."/>
            <person name="Beilby M."/>
            <person name="Dolan L."/>
            <person name="Kohara Y."/>
            <person name="Sugano S."/>
            <person name="Fujiyama A."/>
            <person name="Delaux P.-M."/>
            <person name="Quint M."/>
            <person name="TheiBen G."/>
            <person name="Hagemann M."/>
            <person name="Harholt J."/>
            <person name="Dunand C."/>
            <person name="Zachgo S."/>
            <person name="Langdale J."/>
            <person name="Maumus F."/>
            <person name="Straeten D.V.D."/>
            <person name="Gould S.B."/>
            <person name="Rensing S.A."/>
        </authorList>
    </citation>
    <scope>NUCLEOTIDE SEQUENCE [LARGE SCALE GENOMIC DNA]</scope>
    <source>
        <strain evidence="14 15">S276</strain>
    </source>
</reference>
<dbReference type="InterPro" id="IPR012337">
    <property type="entry name" value="RNaseH-like_sf"/>
</dbReference>
<feature type="region of interest" description="Disordered" evidence="10">
    <location>
        <begin position="100"/>
        <end position="131"/>
    </location>
</feature>
<sequence>MDDYPMYGLLVGFSLWGTLWRFMFPLGFWNTFACRVETKGGTTTHPYTPEEEAKATAILKERREEAAKKKALLEEQVAKLKKMEEEMAREKERLKKEEEAKLKEVEEEEEDDQPLERRRWQRGQASEVKQDEMKKKISEWVANLSLGEEEEVAMYIPKDEQEAAVKAWDAEEDPLKRQAMEDETRMEWRLRMMREKKKRMEAASAAAKGLEEVKSLREQLAAQTDLQRKVEVIAQNVERLAQIQGEQYEFSRSQDMAVRSMRMGFRDFARELVGAVGAEVNHRLEKTERFCVGAIEGVKLTAPKEEEARPRREPVKVKFLDSYSGKREENFDNWEANVKTVKASDRLQKGVMDEWVAVLDHGVTETQLVNLFYRAMPESLRGHFFAKSRDPATTYDALSREVVAFEAKSASVSTFWHKDLDKVSIDFMDASIKSRHGKSQVMVIVDRFSKYAVFVPLPSEARTKLVIRKFFDQWVSEHGVPLSIVSDRDTRFTSQNWQELMRVYGSKLLMSSGRHPETNGQTEQMNKIMQQVPRMYIRPDQIDWDEMLPKVASAYNNSVHLSTCRTPNELYKSFRPRRPFEGLNQDQIHRLPPGAREFALQHEKELATVVENLKKAQHRMIEQANKHCRPSQFQVGDLVWFKAKEFAPEENISQKAAPEKFYVALYSAGHKDRRSFGRAALDMEAKLHVQAPSSDRRKGAFPRGGRKGKAAFAYTGSGSASEIGSQPVAESSQPKDRLADPQVELPNSKGVYQPCMIAADHHPKTSCFCLRAREFYALSRQYDHERLFIALVKQTDAPTPPCPPEIQQVVDQYADLMQEPFGLPNRPTKHHIELLPGAVPPKGRIYRMSPAELEELRRQLETLTSKGWIRPNTSEFGAPVLFVPKGSGEFRMCIDYRGLNKITRKSTEPLPRIDDLLDMVQGCTIFSKVDLKSGYHQIEMAEEDVHKTAFKTRYGTYEYLVMPFGLCNAPGTFQTEMHRIFRPYLDKFMVVYLDDILVFSKTTKEHAEHLALVLQSLRDSQYKINKEKSSFGVPSVIYLGHMAFARLKQALTRAPVLKLPDPTLTFVLTTDASQYGIGAVLQQDDGNGLRPVEFMSKKIKTQELQDSTYEKELYALVSALKHWKHFLLGRHFKIFSDHSTLQWLKSQGELNDKLARYIQFIDLFDFELEHKKGGYNKDMPRQEVTTKVASPTVVSLSSNPGSASAEHFAGKHLGPIGVLAALTGAEVVTLPSPLHVLAKASGPHIAPQTHSDPPTLCSRDVSESLEELQSEWSGKDPRDSWAMISRGPKGEHFVVEVDVGGRKVGAFVDTGSTRSFISRACVDRLRLGDQVQRLSRTVASAPANKHQMLVKDHVKDVVCTFSYGGGEVRHKISFLVSDELPFDMLLGMYYLEVAQPQFDWDRKVLIHKLSNGRTVRLQKYKASSLVENYGYMCASSCFNYYKQNCEEGMYLVFVSTKGEAVKTPLEIESIVAQYSDPFEEPTGVVEREVVHVIEVVPGSKMAALVKEKRKELLKRTKLKAIAEEQAAKMKKLEEEMEEKKKVVEEEAAAEEAEERRHREAKGESSGTKNEDAEMEKKISEWIANLSLGEDEEAQLYVPQEEKEAFARALATIEDPLERQETEEEKKFEWKLRMKREKKRRREEVNWLTAEAEKEEEARKKEKLELKREEAEAAEKRHVDYIKALQESFASYTAEMAKVWGSNTSAKIAQDPEEIQMLKAKLASMKNAPSSSNASGEMQTKIEELTRKINDLTAELAKVAGEKKRPNGVVIMSSPPNETAKGKQKIDTGSSINEDRWRREIEMMRKDIQAREEREKERDREIKEMKEVILRLSTAHMPAPTEPKVVQTNPKPPVDPQSLFLQTPSHHSAPPIP</sequence>
<feature type="coiled-coil region" evidence="9">
    <location>
        <begin position="1648"/>
        <end position="1678"/>
    </location>
</feature>
<dbReference type="InterPro" id="IPR000477">
    <property type="entry name" value="RT_dom"/>
</dbReference>
<dbReference type="PROSITE" id="PS50994">
    <property type="entry name" value="INTEGRASE"/>
    <property type="match status" value="1"/>
</dbReference>
<dbReference type="Pfam" id="PF17919">
    <property type="entry name" value="RT_RNaseH_2"/>
    <property type="match status" value="1"/>
</dbReference>
<feature type="domain" description="Reverse transcriptase" evidence="12">
    <location>
        <begin position="864"/>
        <end position="1043"/>
    </location>
</feature>
<keyword evidence="9" id="KW-0175">Coiled coil</keyword>
<dbReference type="EMBL" id="BFEA01000390">
    <property type="protein sequence ID" value="GBG81905.1"/>
    <property type="molecule type" value="Genomic_DNA"/>
</dbReference>
<dbReference type="SUPFAM" id="SSF53098">
    <property type="entry name" value="Ribonuclease H-like"/>
    <property type="match status" value="1"/>
</dbReference>
<dbReference type="Pfam" id="PF00078">
    <property type="entry name" value="RVT_1"/>
    <property type="match status" value="1"/>
</dbReference>
<evidence type="ECO:0000313" key="15">
    <source>
        <dbReference type="Proteomes" id="UP000265515"/>
    </source>
</evidence>
<keyword evidence="8" id="KW-0511">Multifunctional enzyme</keyword>
<feature type="region of interest" description="Disordered" evidence="10">
    <location>
        <begin position="1541"/>
        <end position="1573"/>
    </location>
</feature>
<dbReference type="InterPro" id="IPR050951">
    <property type="entry name" value="Retrovirus_Pol_polyprotein"/>
</dbReference>
<feature type="region of interest" description="Disordered" evidence="10">
    <location>
        <begin position="1243"/>
        <end position="1262"/>
    </location>
</feature>
<dbReference type="Gene3D" id="3.30.420.10">
    <property type="entry name" value="Ribonuclease H-like superfamily/Ribonuclease H"/>
    <property type="match status" value="1"/>
</dbReference>
<dbReference type="CDD" id="cd09274">
    <property type="entry name" value="RNase_HI_RT_Ty3"/>
    <property type="match status" value="1"/>
</dbReference>
<dbReference type="GO" id="GO:0003676">
    <property type="term" value="F:nucleic acid binding"/>
    <property type="evidence" value="ECO:0007669"/>
    <property type="project" value="InterPro"/>
</dbReference>
<dbReference type="Gene3D" id="2.40.70.10">
    <property type="entry name" value="Acid Proteases"/>
    <property type="match status" value="1"/>
</dbReference>
<feature type="coiled-coil region" evidence="9">
    <location>
        <begin position="1734"/>
        <end position="1761"/>
    </location>
</feature>
<dbReference type="FunFam" id="3.10.10.10:FF:000007">
    <property type="entry name" value="Retrovirus-related Pol polyprotein from transposon 17.6-like Protein"/>
    <property type="match status" value="1"/>
</dbReference>
<evidence type="ECO:0000256" key="5">
    <source>
        <dbReference type="ARBA" id="ARBA00022759"/>
    </source>
</evidence>
<evidence type="ECO:0008006" key="16">
    <source>
        <dbReference type="Google" id="ProtNLM"/>
    </source>
</evidence>
<evidence type="ECO:0000259" key="13">
    <source>
        <dbReference type="PROSITE" id="PS50994"/>
    </source>
</evidence>